<dbReference type="RefSeq" id="WP_058528000.1">
    <property type="nucleotide sequence ID" value="NZ_LNYA01000036.1"/>
</dbReference>
<accession>A0A0W0TEI7</accession>
<dbReference type="PATRIC" id="fig|448.7.peg.3051"/>
<gene>
    <name evidence="2" type="ORF">Lery_2900</name>
</gene>
<dbReference type="EMBL" id="LNYA01000036">
    <property type="protein sequence ID" value="KTC93986.1"/>
    <property type="molecule type" value="Genomic_DNA"/>
</dbReference>
<proteinExistence type="predicted"/>
<evidence type="ECO:0000313" key="2">
    <source>
        <dbReference type="EMBL" id="KTC93986.1"/>
    </source>
</evidence>
<feature type="compositionally biased region" description="Basic and acidic residues" evidence="1">
    <location>
        <begin position="1005"/>
        <end position="1016"/>
    </location>
</feature>
<evidence type="ECO:0000256" key="1">
    <source>
        <dbReference type="SAM" id="MobiDB-lite"/>
    </source>
</evidence>
<name>A0A0W0TEI7_LEGER</name>
<feature type="region of interest" description="Disordered" evidence="1">
    <location>
        <begin position="1004"/>
        <end position="1025"/>
    </location>
</feature>
<reference evidence="2 3" key="1">
    <citation type="submission" date="2015-11" db="EMBL/GenBank/DDBJ databases">
        <title>Genomic analysis of 38 Legionella species identifies large and diverse effector repertoires.</title>
        <authorList>
            <person name="Burstein D."/>
            <person name="Amaro F."/>
            <person name="Zusman T."/>
            <person name="Lifshitz Z."/>
            <person name="Cohen O."/>
            <person name="Gilbert J.A."/>
            <person name="Pupko T."/>
            <person name="Shuman H.A."/>
            <person name="Segal G."/>
        </authorList>
    </citation>
    <scope>NUCLEOTIDE SEQUENCE [LARGE SCALE GENOMIC DNA]</scope>
    <source>
        <strain evidence="2 3">SE-32A-C8</strain>
    </source>
</reference>
<organism evidence="2 3">
    <name type="scientific">Legionella erythra</name>
    <dbReference type="NCBI Taxonomy" id="448"/>
    <lineage>
        <taxon>Bacteria</taxon>
        <taxon>Pseudomonadati</taxon>
        <taxon>Pseudomonadota</taxon>
        <taxon>Gammaproteobacteria</taxon>
        <taxon>Legionellales</taxon>
        <taxon>Legionellaceae</taxon>
        <taxon>Legionella</taxon>
    </lineage>
</organism>
<dbReference type="OrthoDB" id="5650925at2"/>
<protein>
    <submittedName>
        <fullName evidence="2">Uncharacterized protein</fullName>
    </submittedName>
</protein>
<dbReference type="STRING" id="448.Lery_2900"/>
<dbReference type="Proteomes" id="UP000054773">
    <property type="component" value="Unassembled WGS sequence"/>
</dbReference>
<keyword evidence="3" id="KW-1185">Reference proteome</keyword>
<evidence type="ECO:0000313" key="3">
    <source>
        <dbReference type="Proteomes" id="UP000054773"/>
    </source>
</evidence>
<comment type="caution">
    <text evidence="2">The sequence shown here is derived from an EMBL/GenBank/DDBJ whole genome shotgun (WGS) entry which is preliminary data.</text>
</comment>
<dbReference type="AlphaFoldDB" id="A0A0W0TEI7"/>
<sequence length="1025" mass="107986">MYTRIDLAGLAGSARTRGRELQIAVDEANAAHAAELSPPGSAAHIAIDRELQRRVIHIESLIKGSTYTHSAPLRAQLTRARDQVRNHLVDAGESPHPLGEPQTSLSQRIAELPDAVAERLANVLVTYKGNAGQLATNLRHIFPYGSDPAAVARWRDFLNTHSITFLGGSNIINFKVTALLPLVEPPEVLKLEYRFGYPSRMDTVLRTAVPGLCTPTAVSRMVMAPDNTGALVGRSLMVTTLCTNGGAGGYAKRGRLDYVVAAAVETAATMRAAGRSQMDIDAAVTTRVNLLTHGMSAGERLEITHAAGLTANAAVLAVAANPLAVDGYRTAAATAATALRQRIHGISSQMGARLQDLEREGIYFPDAKLDNWVVEGDGTLRVADTKSFKRSPPDAVDERHIDNDGIVGRIRTRGFNLGDIDANTAPKVIHRAILGRNIYYALTGVWPHDTTTPDCSTQEVFQGAVGAKYRTLVEGLTHRSAPAPGIPQPTITLAQAAQILREIEIMHTPPYALASVPQQALMVALAANPAYVAANAGQKALMAELAASASYEAASPAQRALVIALATHPVYEAASPAQKALAATLAAGADYEAASPAQRTMMVGLAASPVYEAASPTQRALLVALARNAVYEAASPTQKSLVATLAAGAGYEAATPDQRTLMVELAAKPIYEAATPAQRTLMVALATNATYEAANPAQRTQMAVLASKPLYEAAAPATRQRMLEAMATPAYAAIVAKVRDLEALTGQDHSACLLASLHSACSALAYDRDTALAALRDTANRAYDTLVEANTLRAAVTAPVQPTLGGQVLLPNDLLVNDRTASIGAPADLNALLAGIETHRAHLGAAREALPELRGLQGLSDACDSQRFGAGDARMDQFLAQARQDIIDSATLVARLGNAHRIHGELTAARAGLSDVVNQAVHDNITRLRGKHLSRGAGAKATAIENAAAEIPILTRINLRAHEGDGAVRALFTEMSRSRSIFSGLGAASATPGKIESYKLAMRALRPEPPRDEPGHGRGGGPPTN</sequence>